<protein>
    <submittedName>
        <fullName evidence="1">Uncharacterized protein</fullName>
    </submittedName>
</protein>
<accession>A0ABP0MWA8</accession>
<sequence>MDVSDSVPPRSPVFFFLVEQRRTGRLSVCLFSDVQRAPIRSHHGVGSDGFRMVQVSFEVSFSFDGERPTLLDPRLRWTCRAEFKGWAPAGGVLRRSDGYGSSIFYVSLTAQPEWLNGLHCPWGPQEDADWQKTVDRRMGDRMGPLRAQVLFYVWDKLFCTYLREIKSQP</sequence>
<evidence type="ECO:0000313" key="1">
    <source>
        <dbReference type="EMBL" id="CAK9055795.1"/>
    </source>
</evidence>
<proteinExistence type="predicted"/>
<evidence type="ECO:0000313" key="2">
    <source>
        <dbReference type="Proteomes" id="UP001642484"/>
    </source>
</evidence>
<reference evidence="1 2" key="1">
    <citation type="submission" date="2024-02" db="EMBL/GenBank/DDBJ databases">
        <authorList>
            <person name="Chen Y."/>
            <person name="Shah S."/>
            <person name="Dougan E. K."/>
            <person name="Thang M."/>
            <person name="Chan C."/>
        </authorList>
    </citation>
    <scope>NUCLEOTIDE SEQUENCE [LARGE SCALE GENOMIC DNA]</scope>
</reference>
<dbReference type="Proteomes" id="UP001642484">
    <property type="component" value="Unassembled WGS sequence"/>
</dbReference>
<organism evidence="1 2">
    <name type="scientific">Durusdinium trenchii</name>
    <dbReference type="NCBI Taxonomy" id="1381693"/>
    <lineage>
        <taxon>Eukaryota</taxon>
        <taxon>Sar</taxon>
        <taxon>Alveolata</taxon>
        <taxon>Dinophyceae</taxon>
        <taxon>Suessiales</taxon>
        <taxon>Symbiodiniaceae</taxon>
        <taxon>Durusdinium</taxon>
    </lineage>
</organism>
<gene>
    <name evidence="1" type="ORF">CCMP2556_LOCUS27722</name>
</gene>
<keyword evidence="2" id="KW-1185">Reference proteome</keyword>
<comment type="caution">
    <text evidence="1">The sequence shown here is derived from an EMBL/GenBank/DDBJ whole genome shotgun (WGS) entry which is preliminary data.</text>
</comment>
<dbReference type="EMBL" id="CAXAMN010020169">
    <property type="protein sequence ID" value="CAK9055795.1"/>
    <property type="molecule type" value="Genomic_DNA"/>
</dbReference>
<name>A0ABP0MWA8_9DINO</name>